<feature type="chain" id="PRO_5001517974" evidence="1">
    <location>
        <begin position="25"/>
        <end position="101"/>
    </location>
</feature>
<dbReference type="EMBL" id="GBBM01007806">
    <property type="protein sequence ID" value="JAC27612.1"/>
    <property type="molecule type" value="mRNA"/>
</dbReference>
<sequence length="101" mass="11213">MHRPQSATLTYCFLLLSPLSSCLGSRIIFFCIAIYSLRPCCDALAMLCTRLTSHLCASCLDVNCDTQDMIILPELLGCLVQAYILLRNTDIVTSSLSQMFL</sequence>
<organism evidence="2">
    <name type="scientific">Amblyomma triste</name>
    <name type="common">Neotropical tick</name>
    <dbReference type="NCBI Taxonomy" id="251400"/>
    <lineage>
        <taxon>Eukaryota</taxon>
        <taxon>Metazoa</taxon>
        <taxon>Ecdysozoa</taxon>
        <taxon>Arthropoda</taxon>
        <taxon>Chelicerata</taxon>
        <taxon>Arachnida</taxon>
        <taxon>Acari</taxon>
        <taxon>Parasitiformes</taxon>
        <taxon>Ixodida</taxon>
        <taxon>Ixodoidea</taxon>
        <taxon>Ixodidae</taxon>
        <taxon>Amblyomminae</taxon>
        <taxon>Amblyomma</taxon>
    </lineage>
</organism>
<evidence type="ECO:0000313" key="2">
    <source>
        <dbReference type="EMBL" id="JAC27612.1"/>
    </source>
</evidence>
<protein>
    <submittedName>
        <fullName evidence="2">Putative secreted protein</fullName>
    </submittedName>
</protein>
<keyword evidence="1" id="KW-0732">Signal</keyword>
<dbReference type="AlphaFoldDB" id="A0A023G1S4"/>
<feature type="signal peptide" evidence="1">
    <location>
        <begin position="1"/>
        <end position="24"/>
    </location>
</feature>
<proteinExistence type="evidence at transcript level"/>
<name>A0A023G1S4_AMBTT</name>
<evidence type="ECO:0000256" key="1">
    <source>
        <dbReference type="SAM" id="SignalP"/>
    </source>
</evidence>
<reference evidence="2" key="1">
    <citation type="submission" date="2014-03" db="EMBL/GenBank/DDBJ databases">
        <title>The sialotranscriptome of Amblyomma triste, Amblyomma parvum and Amblyomma cajennense ticks, uncovered by 454-based RNA-seq.</title>
        <authorList>
            <person name="Garcia G.R."/>
            <person name="Gardinassi L.G."/>
            <person name="Ribeiro J.M."/>
            <person name="Anatriello E."/>
            <person name="Ferreira B.R."/>
            <person name="Moreira H.N."/>
            <person name="Mafra C."/>
            <person name="Olegario M.M."/>
            <person name="Szabo P.J."/>
            <person name="Miranda-Santos I.K."/>
            <person name="Maruyama S.R."/>
        </authorList>
    </citation>
    <scope>NUCLEOTIDE SEQUENCE</scope>
    <source>
        <strain evidence="2">Mato Grasso do Sul</strain>
        <tissue evidence="2">Salivary glands</tissue>
    </source>
</reference>
<accession>A0A023G1S4</accession>